<evidence type="ECO:0000313" key="2">
    <source>
        <dbReference type="EMBL" id="OLP83408.1"/>
    </source>
</evidence>
<evidence type="ECO:0000256" key="1">
    <source>
        <dbReference type="SAM" id="Phobius"/>
    </source>
</evidence>
<gene>
    <name evidence="2" type="ORF">AK812_SmicGene35813</name>
</gene>
<comment type="caution">
    <text evidence="2">The sequence shown here is derived from an EMBL/GenBank/DDBJ whole genome shotgun (WGS) entry which is preliminary data.</text>
</comment>
<sequence length="340" mass="37491">MSGVSCAWQIHGLSFLVGVAVMLASTLHYPPIKNPAFQFTGLRYRMVASLHFQHRLITWMHFVAMPEAPATMLRSVVQDEVATITSLGRSEAALIISVFSLLGPKTVFQKGYGTILQSCSHFCAFLHGVTFITRNQKELADAMILSARYSSECHQQGRLVQPDGWTYVPGWTCEVVIAPFIKKARFLTRQIAPSVLVDEIDAQEAVFGQHYGLNRFRQNTTGLAQWQLYVGVGPQQSSLHTPMILRIVDGGEIAYGCTSPPSKTVLFNEPSESDGFEFAGRGFVKVQHCGSTSALQGNKPPATGQGPLDAFDLWSHYCDMRGPFFQKQRILGKCSLDALA</sequence>
<keyword evidence="1" id="KW-0472">Membrane</keyword>
<organism evidence="2 3">
    <name type="scientific">Symbiodinium microadriaticum</name>
    <name type="common">Dinoflagellate</name>
    <name type="synonym">Zooxanthella microadriatica</name>
    <dbReference type="NCBI Taxonomy" id="2951"/>
    <lineage>
        <taxon>Eukaryota</taxon>
        <taxon>Sar</taxon>
        <taxon>Alveolata</taxon>
        <taxon>Dinophyceae</taxon>
        <taxon>Suessiales</taxon>
        <taxon>Symbiodiniaceae</taxon>
        <taxon>Symbiodinium</taxon>
    </lineage>
</organism>
<reference evidence="2 3" key="1">
    <citation type="submission" date="2016-02" db="EMBL/GenBank/DDBJ databases">
        <title>Genome analysis of coral dinoflagellate symbionts highlights evolutionary adaptations to a symbiotic lifestyle.</title>
        <authorList>
            <person name="Aranda M."/>
            <person name="Li Y."/>
            <person name="Liew Y.J."/>
            <person name="Baumgarten S."/>
            <person name="Simakov O."/>
            <person name="Wilson M."/>
            <person name="Piel J."/>
            <person name="Ashoor H."/>
            <person name="Bougouffa S."/>
            <person name="Bajic V.B."/>
            <person name="Ryu T."/>
            <person name="Ravasi T."/>
            <person name="Bayer T."/>
            <person name="Micklem G."/>
            <person name="Kim H."/>
            <person name="Bhak J."/>
            <person name="Lajeunesse T.C."/>
            <person name="Voolstra C.R."/>
        </authorList>
    </citation>
    <scope>NUCLEOTIDE SEQUENCE [LARGE SCALE GENOMIC DNA]</scope>
    <source>
        <strain evidence="2 3">CCMP2467</strain>
    </source>
</reference>
<accession>A0A1Q9CKE8</accession>
<dbReference type="Proteomes" id="UP000186817">
    <property type="component" value="Unassembled WGS sequence"/>
</dbReference>
<dbReference type="OrthoDB" id="440650at2759"/>
<feature type="transmembrane region" description="Helical" evidence="1">
    <location>
        <begin position="12"/>
        <end position="29"/>
    </location>
</feature>
<dbReference type="AlphaFoldDB" id="A0A1Q9CKE8"/>
<keyword evidence="1" id="KW-1133">Transmembrane helix</keyword>
<dbReference type="EMBL" id="LSRX01001117">
    <property type="protein sequence ID" value="OLP83408.1"/>
    <property type="molecule type" value="Genomic_DNA"/>
</dbReference>
<keyword evidence="1" id="KW-0812">Transmembrane</keyword>
<evidence type="ECO:0000313" key="3">
    <source>
        <dbReference type="Proteomes" id="UP000186817"/>
    </source>
</evidence>
<protein>
    <submittedName>
        <fullName evidence="2">Uncharacterized protein</fullName>
    </submittedName>
</protein>
<keyword evidence="3" id="KW-1185">Reference proteome</keyword>
<name>A0A1Q9CKE8_SYMMI</name>
<proteinExistence type="predicted"/>